<gene>
    <name evidence="2" type="ORF">HF086_008531</name>
</gene>
<dbReference type="GO" id="GO:0005829">
    <property type="term" value="C:cytosol"/>
    <property type="evidence" value="ECO:0007669"/>
    <property type="project" value="TreeGrafter"/>
</dbReference>
<evidence type="ECO:0000259" key="1">
    <source>
        <dbReference type="Pfam" id="PF17297"/>
    </source>
</evidence>
<dbReference type="GO" id="GO:0006107">
    <property type="term" value="P:oxaloacetate metabolic process"/>
    <property type="evidence" value="ECO:0007669"/>
    <property type="project" value="TreeGrafter"/>
</dbReference>
<dbReference type="InterPro" id="IPR008210">
    <property type="entry name" value="PEP_carboxykinase_N"/>
</dbReference>
<dbReference type="GO" id="GO:0005525">
    <property type="term" value="F:GTP binding"/>
    <property type="evidence" value="ECO:0007669"/>
    <property type="project" value="InterPro"/>
</dbReference>
<dbReference type="GO" id="GO:0019543">
    <property type="term" value="P:propionate catabolic process"/>
    <property type="evidence" value="ECO:0007669"/>
    <property type="project" value="TreeGrafter"/>
</dbReference>
<sequence length="325" mass="36548">MLHFNTVPEDYVRKTNQYAQVALACGRAAHQTAIRGATSPNPQLAALTPKDNLQSECYRKLLKGLVKRMVVYAIIESIALNSLLDGDAVLADLIMPITPQVRAFVERSAALCQPEHVHVCDGSEAEASALLHIMQQQGTLKRLPKYDNCWLARTDPADVARVESRTFICSEKERDVVPIARAGQKSALGNYIAPDDYEKAITERFPGCMRGKRKISQKWKLYGEKKKQKTIISFRYNNENESRSSKCPIYADRDIKGSVGTSIQCDPLLPSAVMNVYIKSVFVYECMPHDVRDPILDGSRRISSFQDRSGDHRLTIRRLLHACHD</sequence>
<dbReference type="GO" id="GO:0030145">
    <property type="term" value="F:manganese ion binding"/>
    <property type="evidence" value="ECO:0007669"/>
    <property type="project" value="TreeGrafter"/>
</dbReference>
<evidence type="ECO:0000313" key="2">
    <source>
        <dbReference type="EMBL" id="KAH9629082.1"/>
    </source>
</evidence>
<dbReference type="GO" id="GO:0042594">
    <property type="term" value="P:response to starvation"/>
    <property type="evidence" value="ECO:0007669"/>
    <property type="project" value="TreeGrafter"/>
</dbReference>
<dbReference type="GO" id="GO:0046327">
    <property type="term" value="P:glycerol biosynthetic process from pyruvate"/>
    <property type="evidence" value="ECO:0007669"/>
    <property type="project" value="TreeGrafter"/>
</dbReference>
<comment type="caution">
    <text evidence="2">The sequence shown here is derived from an EMBL/GenBank/DDBJ whole genome shotgun (WGS) entry which is preliminary data.</text>
</comment>
<dbReference type="PANTHER" id="PTHR11561">
    <property type="entry name" value="PHOSPHOENOLPYRUVATE CARBOXYKINASE"/>
    <property type="match status" value="1"/>
</dbReference>
<reference evidence="2" key="1">
    <citation type="journal article" date="2021" name="G3 (Bethesda)">
        <title>Genome and transcriptome analysis of the beet armyworm Spodoptera exigua reveals targets for pest control. .</title>
        <authorList>
            <person name="Simon S."/>
            <person name="Breeschoten T."/>
            <person name="Jansen H.J."/>
            <person name="Dirks R.P."/>
            <person name="Schranz M.E."/>
            <person name="Ros V.I.D."/>
        </authorList>
    </citation>
    <scope>NUCLEOTIDE SEQUENCE</scope>
    <source>
        <strain evidence="2">TB_SE_WUR_2020</strain>
    </source>
</reference>
<dbReference type="Pfam" id="PF17297">
    <property type="entry name" value="PEPCK_N"/>
    <property type="match status" value="1"/>
</dbReference>
<protein>
    <recommendedName>
        <fullName evidence="1">Phosphoenolpyruvate carboxykinase GTP-utilising N-terminal domain-containing protein</fullName>
    </recommendedName>
</protein>
<dbReference type="GO" id="GO:0033993">
    <property type="term" value="P:response to lipid"/>
    <property type="evidence" value="ECO:0007669"/>
    <property type="project" value="TreeGrafter"/>
</dbReference>
<dbReference type="SUPFAM" id="SSF68923">
    <property type="entry name" value="PEP carboxykinase N-terminal domain"/>
    <property type="match status" value="1"/>
</dbReference>
<dbReference type="AlphaFoldDB" id="A0A922M2G7"/>
<dbReference type="InterPro" id="IPR008209">
    <property type="entry name" value="PEP_carboxykinase_GTP"/>
</dbReference>
<organism evidence="2 3">
    <name type="scientific">Spodoptera exigua</name>
    <name type="common">Beet armyworm</name>
    <name type="synonym">Noctua fulgens</name>
    <dbReference type="NCBI Taxonomy" id="7107"/>
    <lineage>
        <taxon>Eukaryota</taxon>
        <taxon>Metazoa</taxon>
        <taxon>Ecdysozoa</taxon>
        <taxon>Arthropoda</taxon>
        <taxon>Hexapoda</taxon>
        <taxon>Insecta</taxon>
        <taxon>Pterygota</taxon>
        <taxon>Neoptera</taxon>
        <taxon>Endopterygota</taxon>
        <taxon>Lepidoptera</taxon>
        <taxon>Glossata</taxon>
        <taxon>Ditrysia</taxon>
        <taxon>Noctuoidea</taxon>
        <taxon>Noctuidae</taxon>
        <taxon>Amphipyrinae</taxon>
        <taxon>Spodoptera</taxon>
    </lineage>
</organism>
<evidence type="ECO:0000313" key="3">
    <source>
        <dbReference type="Proteomes" id="UP000814243"/>
    </source>
</evidence>
<dbReference type="InterPro" id="IPR035078">
    <property type="entry name" value="PEP_carboxykinase_GTP_N"/>
</dbReference>
<name>A0A922M2G7_SPOEX</name>
<feature type="domain" description="Phosphoenolpyruvate carboxykinase GTP-utilising N-terminal" evidence="1">
    <location>
        <begin position="104"/>
        <end position="213"/>
    </location>
</feature>
<dbReference type="Proteomes" id="UP000814243">
    <property type="component" value="Unassembled WGS sequence"/>
</dbReference>
<dbReference type="GO" id="GO:0006094">
    <property type="term" value="P:gluconeogenesis"/>
    <property type="evidence" value="ECO:0007669"/>
    <property type="project" value="InterPro"/>
</dbReference>
<dbReference type="EMBL" id="JACEFF010000877">
    <property type="protein sequence ID" value="KAH9629082.1"/>
    <property type="molecule type" value="Genomic_DNA"/>
</dbReference>
<dbReference type="PANTHER" id="PTHR11561:SF0">
    <property type="entry name" value="PHOSPHOENOLPYRUVATE CARBOXYKINASE [GTP]-RELATED"/>
    <property type="match status" value="1"/>
</dbReference>
<proteinExistence type="predicted"/>
<dbReference type="Gene3D" id="3.40.449.10">
    <property type="entry name" value="Phosphoenolpyruvate Carboxykinase, domain 1"/>
    <property type="match status" value="1"/>
</dbReference>
<dbReference type="GO" id="GO:0071333">
    <property type="term" value="P:cellular response to glucose stimulus"/>
    <property type="evidence" value="ECO:0007669"/>
    <property type="project" value="TreeGrafter"/>
</dbReference>
<dbReference type="GO" id="GO:0004613">
    <property type="term" value="F:phosphoenolpyruvate carboxykinase (GTP) activity"/>
    <property type="evidence" value="ECO:0007669"/>
    <property type="project" value="TreeGrafter"/>
</dbReference>
<accession>A0A922M2G7</accession>